<keyword evidence="7" id="KW-0496">Mitochondrion</keyword>
<dbReference type="FunFam" id="2.40.30.10:FF:000007">
    <property type="entry name" value="Translation initiation factor IF-2"/>
    <property type="match status" value="1"/>
</dbReference>
<evidence type="ECO:0000256" key="10">
    <source>
        <dbReference type="ARBA" id="ARBA00044200"/>
    </source>
</evidence>
<comment type="caution">
    <text evidence="12">The sequence shown here is derived from an EMBL/GenBank/DDBJ whole genome shotgun (WGS) entry which is preliminary data.</text>
</comment>
<dbReference type="InterPro" id="IPR005225">
    <property type="entry name" value="Small_GTP-bd"/>
</dbReference>
<dbReference type="FunFam" id="2.40.30.10:FF:000008">
    <property type="entry name" value="Translation initiation factor IF-2"/>
    <property type="match status" value="1"/>
</dbReference>
<evidence type="ECO:0000256" key="6">
    <source>
        <dbReference type="ARBA" id="ARBA00022946"/>
    </source>
</evidence>
<reference evidence="12 13" key="1">
    <citation type="submission" date="2019-01" db="EMBL/GenBank/DDBJ databases">
        <title>A chromosome-scale genome assembly of the yellow perch, Perca flavescens.</title>
        <authorList>
            <person name="Feron R."/>
            <person name="Morvezen R."/>
            <person name="Bestin A."/>
            <person name="Haffray P."/>
            <person name="Klopp C."/>
            <person name="Zahm M."/>
            <person name="Cabau C."/>
            <person name="Roques C."/>
            <person name="Donnadieu C."/>
            <person name="Bouchez O."/>
            <person name="Christie M."/>
            <person name="Larson W."/>
            <person name="Guiguen Y."/>
        </authorList>
    </citation>
    <scope>NUCLEOTIDE SEQUENCE [LARGE SCALE GENOMIC DNA]</scope>
    <source>
        <strain evidence="12">YP-PL-M2</strain>
        <tissue evidence="12">Blood</tissue>
    </source>
</reference>
<dbReference type="GO" id="GO:0005739">
    <property type="term" value="C:mitochondrion"/>
    <property type="evidence" value="ECO:0007669"/>
    <property type="project" value="UniProtKB-SubCell"/>
</dbReference>
<dbReference type="AlphaFoldDB" id="A0A484DKQ0"/>
<dbReference type="Gene3D" id="2.40.30.10">
    <property type="entry name" value="Translation factors"/>
    <property type="match status" value="2"/>
</dbReference>
<sequence length="706" mass="78034">MNVMSSVMRGARRLVHVDPFPLASLLSLSRRSPAPFLTCQQTRKLASKQVKGQRKDQKNQKVKVKVDKQEVEIRQKMTVAALAAAMNKDFDHVLEALLNTPVDLDALTPDSVLDERWIKEAVTRSGMKFRWAKLSESRERANRDVLPRPPADPSQLMPRPPVVTIMGHVDHGKTTLLDSLRKSQIVSTEAGGITQHIGAFLVQLPTGERITFLDTPGHAAFSSMRARGANATDIVVLVVAADDCVMNQTVESIQHARRANVPMIVAVNKCDKPQADPQRVKQELLAHDVVCEEFGGDVQAIHVSALKGDNLLALAEATVALAEVLELKAEPSGAVEGLIIESRTDRGKGPVTTAIVQRGTLRRGCVLVAGRSWAKVRFLFDENGRVVAEAGPSAAVEVVGWKELPSAGDVFLEVESEQRAREAVEWRSYAEEQQKLTEEQDAIGLKQQLHLDQYRKQREGLTHLSWRQRKAALYRENRKQFAVRPSEKTQREGRSLPLIIKGDVDGSVEAILNLLDSYDAQQQCELELLHFGIGDISENDVNMAQTFSGSIYGFNVAASRPIQQLAARHGVPLRLHSIIYKLVDELKAELSSKLPPLLHQHIVGEATVLAMFDVSVGKKKVPVAGCRVQKGQLDRRLQFRLVRGRDTVWEGSLAALKHHRDDVQTVKAGMDCGLSADGGVDFRPGDVIICYEERDAPQITSWDPGF</sequence>
<dbReference type="GO" id="GO:0003924">
    <property type="term" value="F:GTPase activity"/>
    <property type="evidence" value="ECO:0007669"/>
    <property type="project" value="InterPro"/>
</dbReference>
<dbReference type="CDD" id="cd01887">
    <property type="entry name" value="IF2_eIF5B"/>
    <property type="match status" value="1"/>
</dbReference>
<dbReference type="SUPFAM" id="SSF52156">
    <property type="entry name" value="Initiation factor IF2/eIF5b, domain 3"/>
    <property type="match status" value="1"/>
</dbReference>
<evidence type="ECO:0000256" key="5">
    <source>
        <dbReference type="ARBA" id="ARBA00022917"/>
    </source>
</evidence>
<dbReference type="Pfam" id="PF00009">
    <property type="entry name" value="GTP_EFTU"/>
    <property type="match status" value="1"/>
</dbReference>
<evidence type="ECO:0000256" key="4">
    <source>
        <dbReference type="ARBA" id="ARBA00022741"/>
    </source>
</evidence>
<dbReference type="HAMAP" id="MF_00100_B">
    <property type="entry name" value="IF_2_B"/>
    <property type="match status" value="1"/>
</dbReference>
<dbReference type="Gene3D" id="3.40.50.10050">
    <property type="entry name" value="Translation initiation factor IF- 2, domain 3"/>
    <property type="match status" value="1"/>
</dbReference>
<comment type="subcellular location">
    <subcellularLocation>
        <location evidence="1">Mitochondrion</location>
    </subcellularLocation>
</comment>
<dbReference type="Pfam" id="PF22042">
    <property type="entry name" value="EF-G_D2"/>
    <property type="match status" value="1"/>
</dbReference>
<comment type="function">
    <text evidence="9">One of the essential components for the initiation of protein synthesis. Protects formylmethionyl-tRNA from spontaneous hydrolysis and promotes its binding to the 30S ribosomal subunits. Also involved in the hydrolysis of GTP during the formation of the 70S ribosomal complex.</text>
</comment>
<protein>
    <recommendedName>
        <fullName evidence="10">Translation initiation factor IF-2, mitochondrial</fullName>
    </recommendedName>
</protein>
<keyword evidence="5" id="KW-0648">Protein biosynthesis</keyword>
<name>A0A484DKQ0_PERFV</name>
<keyword evidence="3" id="KW-0396">Initiation factor</keyword>
<dbReference type="FunFam" id="3.40.50.300:FF:000019">
    <property type="entry name" value="Translation initiation factor IF-2"/>
    <property type="match status" value="1"/>
</dbReference>
<accession>A0A484DKQ0</accession>
<gene>
    <name evidence="12" type="ORF">EPR50_G00010140</name>
</gene>
<keyword evidence="13" id="KW-1185">Reference proteome</keyword>
<dbReference type="PANTHER" id="PTHR43381:SF20">
    <property type="entry name" value="TRANSLATION INITIATION FACTOR IF-2, MITOCHONDRIAL"/>
    <property type="match status" value="1"/>
</dbReference>
<keyword evidence="8" id="KW-0342">GTP-binding</keyword>
<dbReference type="FunFam" id="3.40.50.10050:FF:000001">
    <property type="entry name" value="Translation initiation factor IF-2"/>
    <property type="match status" value="1"/>
</dbReference>
<dbReference type="Pfam" id="PF11987">
    <property type="entry name" value="IF-2"/>
    <property type="match status" value="1"/>
</dbReference>
<evidence type="ECO:0000313" key="13">
    <source>
        <dbReference type="Proteomes" id="UP000295070"/>
    </source>
</evidence>
<dbReference type="CDD" id="cd03692">
    <property type="entry name" value="mtIF2_IVc"/>
    <property type="match status" value="1"/>
</dbReference>
<dbReference type="InterPro" id="IPR044145">
    <property type="entry name" value="IF2_II"/>
</dbReference>
<dbReference type="GO" id="GO:0005525">
    <property type="term" value="F:GTP binding"/>
    <property type="evidence" value="ECO:0007669"/>
    <property type="project" value="UniProtKB-KW"/>
</dbReference>
<dbReference type="InterPro" id="IPR000795">
    <property type="entry name" value="T_Tr_GTP-bd_dom"/>
</dbReference>
<dbReference type="Gene3D" id="3.40.50.300">
    <property type="entry name" value="P-loop containing nucleotide triphosphate hydrolases"/>
    <property type="match status" value="1"/>
</dbReference>
<keyword evidence="6" id="KW-0809">Transit peptide</keyword>
<evidence type="ECO:0000256" key="1">
    <source>
        <dbReference type="ARBA" id="ARBA00004173"/>
    </source>
</evidence>
<dbReference type="Proteomes" id="UP000295070">
    <property type="component" value="Chromosome 2"/>
</dbReference>
<feature type="domain" description="Tr-type G" evidence="11">
    <location>
        <begin position="158"/>
        <end position="328"/>
    </location>
</feature>
<keyword evidence="4" id="KW-0547">Nucleotide-binding</keyword>
<dbReference type="SUPFAM" id="SSF50447">
    <property type="entry name" value="Translation proteins"/>
    <property type="match status" value="2"/>
</dbReference>
<evidence type="ECO:0000256" key="9">
    <source>
        <dbReference type="ARBA" id="ARBA00025162"/>
    </source>
</evidence>
<dbReference type="PROSITE" id="PS51722">
    <property type="entry name" value="G_TR_2"/>
    <property type="match status" value="1"/>
</dbReference>
<dbReference type="SUPFAM" id="SSF52540">
    <property type="entry name" value="P-loop containing nucleoside triphosphate hydrolases"/>
    <property type="match status" value="1"/>
</dbReference>
<dbReference type="InterPro" id="IPR036925">
    <property type="entry name" value="TIF_IF2_dom3_sf"/>
</dbReference>
<organism evidence="12 13">
    <name type="scientific">Perca flavescens</name>
    <name type="common">American yellow perch</name>
    <name type="synonym">Morone flavescens</name>
    <dbReference type="NCBI Taxonomy" id="8167"/>
    <lineage>
        <taxon>Eukaryota</taxon>
        <taxon>Metazoa</taxon>
        <taxon>Chordata</taxon>
        <taxon>Craniata</taxon>
        <taxon>Vertebrata</taxon>
        <taxon>Euteleostomi</taxon>
        <taxon>Actinopterygii</taxon>
        <taxon>Neopterygii</taxon>
        <taxon>Teleostei</taxon>
        <taxon>Neoteleostei</taxon>
        <taxon>Acanthomorphata</taxon>
        <taxon>Eupercaria</taxon>
        <taxon>Perciformes</taxon>
        <taxon>Percoidei</taxon>
        <taxon>Percidae</taxon>
        <taxon>Percinae</taxon>
        <taxon>Perca</taxon>
    </lineage>
</organism>
<evidence type="ECO:0000256" key="8">
    <source>
        <dbReference type="ARBA" id="ARBA00023134"/>
    </source>
</evidence>
<evidence type="ECO:0000256" key="2">
    <source>
        <dbReference type="ARBA" id="ARBA00007733"/>
    </source>
</evidence>
<dbReference type="CDD" id="cd03702">
    <property type="entry name" value="IF2_mtIF2_II"/>
    <property type="match status" value="1"/>
</dbReference>
<dbReference type="InterPro" id="IPR000178">
    <property type="entry name" value="TF_IF2_bacterial-like"/>
</dbReference>
<evidence type="ECO:0000256" key="7">
    <source>
        <dbReference type="ARBA" id="ARBA00023128"/>
    </source>
</evidence>
<proteinExistence type="inferred from homology"/>
<dbReference type="PANTHER" id="PTHR43381">
    <property type="entry name" value="TRANSLATION INITIATION FACTOR IF-2-RELATED"/>
    <property type="match status" value="1"/>
</dbReference>
<dbReference type="InterPro" id="IPR009000">
    <property type="entry name" value="Transl_B-barrel_sf"/>
</dbReference>
<evidence type="ECO:0000256" key="3">
    <source>
        <dbReference type="ARBA" id="ARBA00022540"/>
    </source>
</evidence>
<dbReference type="STRING" id="8167.A0A484DKQ0"/>
<dbReference type="InterPro" id="IPR027417">
    <property type="entry name" value="P-loop_NTPase"/>
</dbReference>
<evidence type="ECO:0000313" key="12">
    <source>
        <dbReference type="EMBL" id="TDH15564.1"/>
    </source>
</evidence>
<dbReference type="NCBIfam" id="TIGR00231">
    <property type="entry name" value="small_GTP"/>
    <property type="match status" value="1"/>
</dbReference>
<comment type="similarity">
    <text evidence="2">Belongs to the TRAFAC class translation factor GTPase superfamily. Classic translation factor GTPase family. IF-2 subfamily.</text>
</comment>
<dbReference type="GO" id="GO:0003743">
    <property type="term" value="F:translation initiation factor activity"/>
    <property type="evidence" value="ECO:0007669"/>
    <property type="project" value="UniProtKB-KW"/>
</dbReference>
<dbReference type="EMBL" id="SCKG01000002">
    <property type="protein sequence ID" value="TDH15564.1"/>
    <property type="molecule type" value="Genomic_DNA"/>
</dbReference>
<dbReference type="InterPro" id="IPR053905">
    <property type="entry name" value="EF-G-like_DII"/>
</dbReference>
<evidence type="ECO:0000259" key="11">
    <source>
        <dbReference type="PROSITE" id="PS51722"/>
    </source>
</evidence>
<dbReference type="InterPro" id="IPR015760">
    <property type="entry name" value="TIF_IF2"/>
</dbReference>
<dbReference type="InterPro" id="IPR023115">
    <property type="entry name" value="TIF_IF2_dom3"/>
</dbReference>